<dbReference type="GO" id="GO:0003676">
    <property type="term" value="F:nucleic acid binding"/>
    <property type="evidence" value="ECO:0007669"/>
    <property type="project" value="InterPro"/>
</dbReference>
<keyword evidence="8 11" id="KW-0255">Endonuclease</keyword>
<dbReference type="HAMAP" id="MF_00042">
    <property type="entry name" value="RNase_H"/>
    <property type="match status" value="1"/>
</dbReference>
<keyword evidence="16" id="KW-1185">Reference proteome</keyword>
<dbReference type="NCBIfam" id="NF001236">
    <property type="entry name" value="PRK00203.1"/>
    <property type="match status" value="1"/>
</dbReference>
<dbReference type="InterPro" id="IPR036397">
    <property type="entry name" value="RNaseH_sf"/>
</dbReference>
<dbReference type="InterPro" id="IPR002156">
    <property type="entry name" value="RNaseH_domain"/>
</dbReference>
<dbReference type="EC" id="3.1.26.4" evidence="5 11"/>
<feature type="binding site" evidence="11">
    <location>
        <position position="9"/>
    </location>
    <ligand>
        <name>Mg(2+)</name>
        <dbReference type="ChEBI" id="CHEBI:18420"/>
        <label>1</label>
    </ligand>
</feature>
<dbReference type="KEGG" id="hsc:HVS_09745"/>
<dbReference type="InterPro" id="IPR022892">
    <property type="entry name" value="RNaseHI"/>
</dbReference>
<dbReference type="Proteomes" id="UP000239720">
    <property type="component" value="Unassembled WGS sequence"/>
</dbReference>
<dbReference type="InterPro" id="IPR012337">
    <property type="entry name" value="RNaseH-like_sf"/>
</dbReference>
<evidence type="ECO:0000256" key="9">
    <source>
        <dbReference type="ARBA" id="ARBA00022801"/>
    </source>
</evidence>
<dbReference type="EMBL" id="CP025197">
    <property type="protein sequence ID" value="AUG57846.1"/>
    <property type="molecule type" value="Genomic_DNA"/>
</dbReference>
<keyword evidence="6 11" id="KW-0540">Nuclease</keyword>
<keyword evidence="9 11" id="KW-0378">Hydrolase</keyword>
<evidence type="ECO:0000256" key="12">
    <source>
        <dbReference type="SAM" id="MobiDB-lite"/>
    </source>
</evidence>
<comment type="subunit">
    <text evidence="4 11">Monomer.</text>
</comment>
<dbReference type="Gene3D" id="3.30.420.10">
    <property type="entry name" value="Ribonuclease H-like superfamily/Ribonuclease H"/>
    <property type="match status" value="1"/>
</dbReference>
<feature type="compositionally biased region" description="Basic and acidic residues" evidence="12">
    <location>
        <begin position="147"/>
        <end position="157"/>
    </location>
</feature>
<keyword evidence="11" id="KW-0963">Cytoplasm</keyword>
<gene>
    <name evidence="11 14" type="primary">rnhA</name>
    <name evidence="15" type="ORF">B9R14_13880</name>
    <name evidence="14" type="ORF">HVS_09745</name>
</gene>
<keyword evidence="7 11" id="KW-0479">Metal-binding</keyword>
<dbReference type="InterPro" id="IPR050092">
    <property type="entry name" value="RNase_H"/>
</dbReference>
<dbReference type="RefSeq" id="WP_101301694.1">
    <property type="nucleotide sequence ID" value="NZ_CP025197.1"/>
</dbReference>
<reference evidence="14 16" key="1">
    <citation type="submission" date="2017-12" db="EMBL/GenBank/DDBJ databases">
        <title>Complete genome sequence of Herbivorax saccincola GGR1, a novel Cellulosome-producing hydrolytic bacterium in a thermophilic biogas plant, established by Illumina and Nanopore MinION sequencing.</title>
        <authorList>
            <person name="Pechtl A."/>
            <person name="Ruckert C."/>
            <person name="Koeck D.E."/>
            <person name="Maus I."/>
            <person name="Winkler A."/>
            <person name="Kalinowski J."/>
            <person name="Puhler A."/>
            <person name="Schwarz W.W."/>
            <person name="Zverlov V.V."/>
            <person name="Schluter A."/>
            <person name="Liebl W."/>
        </authorList>
    </citation>
    <scope>NUCLEOTIDE SEQUENCE [LARGE SCALE GENOMIC DNA]</scope>
    <source>
        <strain evidence="14">GGR1</strain>
        <strain evidence="16">SR1</strain>
    </source>
</reference>
<dbReference type="GO" id="GO:0000287">
    <property type="term" value="F:magnesium ion binding"/>
    <property type="evidence" value="ECO:0007669"/>
    <property type="project" value="UniProtKB-UniRule"/>
</dbReference>
<evidence type="ECO:0000256" key="1">
    <source>
        <dbReference type="ARBA" id="ARBA00000077"/>
    </source>
</evidence>
<evidence type="ECO:0000256" key="10">
    <source>
        <dbReference type="ARBA" id="ARBA00022842"/>
    </source>
</evidence>
<feature type="binding site" evidence="11">
    <location>
        <position position="74"/>
    </location>
    <ligand>
        <name>Mg(2+)</name>
        <dbReference type="ChEBI" id="CHEBI:18420"/>
        <label>1</label>
    </ligand>
</feature>
<dbReference type="CDD" id="cd09278">
    <property type="entry name" value="RNase_HI_prokaryote_like"/>
    <property type="match status" value="1"/>
</dbReference>
<evidence type="ECO:0000313" key="17">
    <source>
        <dbReference type="Proteomes" id="UP000239720"/>
    </source>
</evidence>
<dbReference type="PANTHER" id="PTHR10642">
    <property type="entry name" value="RIBONUCLEASE H1"/>
    <property type="match status" value="1"/>
</dbReference>
<evidence type="ECO:0000256" key="2">
    <source>
        <dbReference type="ARBA" id="ARBA00004065"/>
    </source>
</evidence>
<dbReference type="EMBL" id="NEMB01000003">
    <property type="protein sequence ID" value="PQQ67727.1"/>
    <property type="molecule type" value="Genomic_DNA"/>
</dbReference>
<evidence type="ECO:0000313" key="14">
    <source>
        <dbReference type="EMBL" id="AUG57846.1"/>
    </source>
</evidence>
<dbReference type="Pfam" id="PF00075">
    <property type="entry name" value="RNase_H"/>
    <property type="match status" value="1"/>
</dbReference>
<reference evidence="15 17" key="2">
    <citation type="journal article" date="2018" name="Syst. Appl. Microbiol.">
        <title>Characterization and high-quality draft genome sequence of Herbivorax saccincola A7, an anaerobic, alkaliphilic, thermophilic, cellulolytic, and xylanolytic bacterium.</title>
        <authorList>
            <person name="Aikawa S."/>
            <person name="Baramee S."/>
            <person name="Sermsathanaswadi J."/>
            <person name="Thianheng P."/>
            <person name="Tachaapaikoon C."/>
            <person name="Shikata A."/>
            <person name="Waeonukul R."/>
            <person name="Pason P."/>
            <person name="Ratanakhanokchai K."/>
            <person name="Kosugi A."/>
        </authorList>
    </citation>
    <scope>NUCLEOTIDE SEQUENCE [LARGE SCALE GENOMIC DNA]</scope>
    <source>
        <strain evidence="15 17">A7</strain>
    </source>
</reference>
<evidence type="ECO:0000313" key="16">
    <source>
        <dbReference type="Proteomes" id="UP000233534"/>
    </source>
</evidence>
<dbReference type="GO" id="GO:0043137">
    <property type="term" value="P:DNA replication, removal of RNA primer"/>
    <property type="evidence" value="ECO:0007669"/>
    <property type="project" value="TreeGrafter"/>
</dbReference>
<name>A0A2K9E8F7_9FIRM</name>
<evidence type="ECO:0000256" key="7">
    <source>
        <dbReference type="ARBA" id="ARBA00022723"/>
    </source>
</evidence>
<feature type="domain" description="RNase H type-1" evidence="13">
    <location>
        <begin position="1"/>
        <end position="149"/>
    </location>
</feature>
<dbReference type="PROSITE" id="PS50879">
    <property type="entry name" value="RNASE_H_1"/>
    <property type="match status" value="1"/>
</dbReference>
<dbReference type="PANTHER" id="PTHR10642:SF26">
    <property type="entry name" value="RIBONUCLEASE H1"/>
    <property type="match status" value="1"/>
</dbReference>
<comment type="subcellular location">
    <subcellularLocation>
        <location evidence="11">Cytoplasm</location>
    </subcellularLocation>
</comment>
<evidence type="ECO:0000256" key="4">
    <source>
        <dbReference type="ARBA" id="ARBA00011245"/>
    </source>
</evidence>
<feature type="binding site" evidence="11">
    <location>
        <position position="9"/>
    </location>
    <ligand>
        <name>Mg(2+)</name>
        <dbReference type="ChEBI" id="CHEBI:18420"/>
        <label>2</label>
    </ligand>
</feature>
<proteinExistence type="inferred from homology"/>
<dbReference type="Proteomes" id="UP000233534">
    <property type="component" value="Chromosome"/>
</dbReference>
<dbReference type="GO" id="GO:0005737">
    <property type="term" value="C:cytoplasm"/>
    <property type="evidence" value="ECO:0007669"/>
    <property type="project" value="UniProtKB-SubCell"/>
</dbReference>
<comment type="function">
    <text evidence="2 11">Endonuclease that specifically degrades the RNA of RNA-DNA hybrids.</text>
</comment>
<dbReference type="AlphaFoldDB" id="A0A2K9E8F7"/>
<evidence type="ECO:0000256" key="3">
    <source>
        <dbReference type="ARBA" id="ARBA00005300"/>
    </source>
</evidence>
<evidence type="ECO:0000256" key="5">
    <source>
        <dbReference type="ARBA" id="ARBA00012180"/>
    </source>
</evidence>
<protein>
    <recommendedName>
        <fullName evidence="5 11">Ribonuclease H</fullName>
        <shortName evidence="11">RNase H</shortName>
        <ecNumber evidence="5 11">3.1.26.4</ecNumber>
    </recommendedName>
</protein>
<evidence type="ECO:0000256" key="8">
    <source>
        <dbReference type="ARBA" id="ARBA00022759"/>
    </source>
</evidence>
<dbReference type="OrthoDB" id="7845843at2"/>
<accession>A0A2K9E8F7</accession>
<evidence type="ECO:0000259" key="13">
    <source>
        <dbReference type="PROSITE" id="PS50879"/>
    </source>
</evidence>
<dbReference type="SUPFAM" id="SSF53098">
    <property type="entry name" value="Ribonuclease H-like"/>
    <property type="match status" value="1"/>
</dbReference>
<feature type="region of interest" description="Disordered" evidence="12">
    <location>
        <begin position="147"/>
        <end position="172"/>
    </location>
</feature>
<evidence type="ECO:0000256" key="11">
    <source>
        <dbReference type="HAMAP-Rule" id="MF_00042"/>
    </source>
</evidence>
<organism evidence="14 16">
    <name type="scientific">Acetivibrio saccincola</name>
    <dbReference type="NCBI Taxonomy" id="1677857"/>
    <lineage>
        <taxon>Bacteria</taxon>
        <taxon>Bacillati</taxon>
        <taxon>Bacillota</taxon>
        <taxon>Clostridia</taxon>
        <taxon>Eubacteriales</taxon>
        <taxon>Oscillospiraceae</taxon>
        <taxon>Acetivibrio</taxon>
    </lineage>
</organism>
<dbReference type="GO" id="GO:0004523">
    <property type="term" value="F:RNA-DNA hybrid ribonuclease activity"/>
    <property type="evidence" value="ECO:0007669"/>
    <property type="project" value="UniProtKB-UniRule"/>
</dbReference>
<comment type="catalytic activity">
    <reaction evidence="1 11">
        <text>Endonucleolytic cleavage to 5'-phosphomonoester.</text>
        <dbReference type="EC" id="3.1.26.4"/>
    </reaction>
</comment>
<dbReference type="FunFam" id="3.30.420.10:FF:000089">
    <property type="entry name" value="Ribonuclease H"/>
    <property type="match status" value="1"/>
</dbReference>
<evidence type="ECO:0000313" key="15">
    <source>
        <dbReference type="EMBL" id="PQQ67727.1"/>
    </source>
</evidence>
<comment type="similarity">
    <text evidence="3 11">Belongs to the RNase H family.</text>
</comment>
<feature type="binding site" evidence="11">
    <location>
        <position position="52"/>
    </location>
    <ligand>
        <name>Mg(2+)</name>
        <dbReference type="ChEBI" id="CHEBI:18420"/>
        <label>1</label>
    </ligand>
</feature>
<feature type="binding site" evidence="11">
    <location>
        <position position="141"/>
    </location>
    <ligand>
        <name>Mg(2+)</name>
        <dbReference type="ChEBI" id="CHEBI:18420"/>
        <label>2</label>
    </ligand>
</feature>
<comment type="cofactor">
    <cofactor evidence="11">
        <name>Mg(2+)</name>
        <dbReference type="ChEBI" id="CHEBI:18420"/>
    </cofactor>
    <text evidence="11">Binds 1 Mg(2+) ion per subunit. May bind a second metal ion at a regulatory site, or after substrate binding.</text>
</comment>
<sequence length="172" mass="19609">MEEVTIYTDGACLDNPNGPGGYGAVLLHEKNGKVYKKELSGGFKNTTNNRMELMAVIVALEALKRPCNVKVYSDSKYIVDAINLGWVDKWKKFDWHRSASRKSKVKNIDLWKRLLNAMDSHNVQFEWVKGHAGIDLNERCDELATKAAEGKNLPEDVRPEEEEEQEQIKMDI</sequence>
<evidence type="ECO:0000256" key="6">
    <source>
        <dbReference type="ARBA" id="ARBA00022722"/>
    </source>
</evidence>
<keyword evidence="10 11" id="KW-0460">Magnesium</keyword>